<dbReference type="AlphaFoldDB" id="A0A1C2JEE9"/>
<dbReference type="RefSeq" id="WP_024894872.1">
    <property type="nucleotide sequence ID" value="NZ_JABBDW010000068.1"/>
</dbReference>
<gene>
    <name evidence="1" type="ORF">A6P07_09925</name>
</gene>
<evidence type="ECO:0000313" key="1">
    <source>
        <dbReference type="EMBL" id="OCX72410.1"/>
    </source>
</evidence>
<proteinExistence type="predicted"/>
<name>A0A1C2JEE9_ACITH</name>
<sequence length="112" mass="12594">MKKFKTDSHTTKMRTMALGLNRSERHSGFVVYINVYSILEVLMKLEKQSNGGFRLIMSKSEADKVSDVLLKKAGELNRSTLDLAYLTAEAVLSMENTFRQPKSFYQGASHAG</sequence>
<reference evidence="1 2" key="1">
    <citation type="journal article" date="2016" name="Int. J. Mol. Sci.">
        <title>Comparative genomics of the extreme acidophile Acidithiobacillus thiooxidans reveals intraspecific divergence and niche adaptation.</title>
        <authorList>
            <person name="Zhang X."/>
            <person name="Feng X."/>
            <person name="Tao J."/>
            <person name="Ma L."/>
            <person name="Xiao Y."/>
            <person name="Liang Y."/>
            <person name="Liu X."/>
            <person name="Yin H."/>
        </authorList>
    </citation>
    <scope>NUCLEOTIDE SEQUENCE [LARGE SCALE GENOMIC DNA]</scope>
    <source>
        <strain evidence="1 2">A02</strain>
    </source>
</reference>
<dbReference type="EMBL" id="LWSA01000143">
    <property type="protein sequence ID" value="OCX72410.1"/>
    <property type="molecule type" value="Genomic_DNA"/>
</dbReference>
<accession>A0A1C2JEE9</accession>
<evidence type="ECO:0000313" key="2">
    <source>
        <dbReference type="Proteomes" id="UP000094893"/>
    </source>
</evidence>
<dbReference type="Proteomes" id="UP000094893">
    <property type="component" value="Unassembled WGS sequence"/>
</dbReference>
<protein>
    <submittedName>
        <fullName evidence="1">Uncharacterized protein</fullName>
    </submittedName>
</protein>
<dbReference type="GeneID" id="60695890"/>
<organism evidence="1 2">
    <name type="scientific">Acidithiobacillus thiooxidans</name>
    <name type="common">Thiobacillus thiooxidans</name>
    <dbReference type="NCBI Taxonomy" id="930"/>
    <lineage>
        <taxon>Bacteria</taxon>
        <taxon>Pseudomonadati</taxon>
        <taxon>Pseudomonadota</taxon>
        <taxon>Acidithiobacillia</taxon>
        <taxon>Acidithiobacillales</taxon>
        <taxon>Acidithiobacillaceae</taxon>
        <taxon>Acidithiobacillus</taxon>
    </lineage>
</organism>
<comment type="caution">
    <text evidence="1">The sequence shown here is derived from an EMBL/GenBank/DDBJ whole genome shotgun (WGS) entry which is preliminary data.</text>
</comment>